<dbReference type="GO" id="GO:0016887">
    <property type="term" value="F:ATP hydrolysis activity"/>
    <property type="evidence" value="ECO:0007669"/>
    <property type="project" value="InterPro"/>
</dbReference>
<dbReference type="Pfam" id="PF13558">
    <property type="entry name" value="SbcC_Walker_B"/>
    <property type="match status" value="1"/>
</dbReference>
<dbReference type="SUPFAM" id="SSF52540">
    <property type="entry name" value="P-loop containing nucleoside triphosphate hydrolases"/>
    <property type="match status" value="1"/>
</dbReference>
<dbReference type="OrthoDB" id="9795626at2"/>
<dbReference type="PANTHER" id="PTHR32114">
    <property type="entry name" value="ABC TRANSPORTER ABCH.3"/>
    <property type="match status" value="1"/>
</dbReference>
<accession>A0A4Q5N6I6</accession>
<name>A0A4Q5N6I6_9MICO</name>
<evidence type="ECO:0000256" key="2">
    <source>
        <dbReference type="ARBA" id="ARBA00011322"/>
    </source>
</evidence>
<gene>
    <name evidence="5" type="ORF">EUA98_06445</name>
</gene>
<protein>
    <recommendedName>
        <fullName evidence="3">Nuclease SbcCD subunit C</fullName>
    </recommendedName>
</protein>
<dbReference type="Gene3D" id="3.40.50.300">
    <property type="entry name" value="P-loop containing nucleotide triphosphate hydrolases"/>
    <property type="match status" value="2"/>
</dbReference>
<dbReference type="InterPro" id="IPR027417">
    <property type="entry name" value="P-loop_NTPase"/>
</dbReference>
<keyword evidence="6" id="KW-1185">Reference proteome</keyword>
<dbReference type="Pfam" id="PF13476">
    <property type="entry name" value="AAA_23"/>
    <property type="match status" value="1"/>
</dbReference>
<dbReference type="Proteomes" id="UP000293764">
    <property type="component" value="Unassembled WGS sequence"/>
</dbReference>
<comment type="subunit">
    <text evidence="2">Heterodimer of SbcC and SbcD.</text>
</comment>
<organism evidence="5 6">
    <name type="scientific">Pengzhenrongella frigida</name>
    <dbReference type="NCBI Taxonomy" id="1259133"/>
    <lineage>
        <taxon>Bacteria</taxon>
        <taxon>Bacillati</taxon>
        <taxon>Actinomycetota</taxon>
        <taxon>Actinomycetes</taxon>
        <taxon>Micrococcales</taxon>
        <taxon>Pengzhenrongella</taxon>
    </lineage>
</organism>
<dbReference type="AlphaFoldDB" id="A0A4Q5N6I6"/>
<feature type="domain" description="Rad50/SbcC-type AAA" evidence="4">
    <location>
        <begin position="5"/>
        <end position="190"/>
    </location>
</feature>
<comment type="similarity">
    <text evidence="1">Belongs to the SMC family. SbcC subfamily.</text>
</comment>
<proteinExistence type="inferred from homology"/>
<dbReference type="EMBL" id="SDWW01000011">
    <property type="protein sequence ID" value="RYV51871.1"/>
    <property type="molecule type" value="Genomic_DNA"/>
</dbReference>
<reference evidence="5 6" key="1">
    <citation type="submission" date="2019-01" db="EMBL/GenBank/DDBJ databases">
        <title>Novel species of Cellulomonas.</title>
        <authorList>
            <person name="Liu Q."/>
            <person name="Xin Y.-H."/>
        </authorList>
    </citation>
    <scope>NUCLEOTIDE SEQUENCE [LARGE SCALE GENOMIC DNA]</scope>
    <source>
        <strain evidence="5 6">HLT2-17</strain>
    </source>
</reference>
<evidence type="ECO:0000313" key="5">
    <source>
        <dbReference type="EMBL" id="RYV51871.1"/>
    </source>
</evidence>
<dbReference type="PANTHER" id="PTHR32114:SF2">
    <property type="entry name" value="ABC TRANSPORTER ABCH.3"/>
    <property type="match status" value="1"/>
</dbReference>
<sequence>MHLRSLTMQALGPFAGKYTIDFEQLGASGLYLLEGPTGAGKSTIIDAIVFALYGKVASADSSDDRLRSGYADEDTETYVDLVFETGSGEYRVLRSPEWMRAKKRGSGTTKQQATVKLWRLAGPDGALGAGTADPAGGELISTRLDEAGAEIQRAIGLDRAQFVQTIVLPQGEFASFLRADPEHRRGLLQKVFGTAVYERVQDRLVAMRIEVQRAVAAARTDVGAAVAHFVGSAGITDEVPGPVGAAGPGELASAAELRALGEVASPDVLPAVRAHVDALAQAAADATRAEAAARDELTRARSVFDETRVLADAVARRAALRAEQDLLAERAPTHAADVERRDLARRASVVAPVLTAAGVADAAAGRARDRLARARSVVPADLARLDRAGLTAARDGFAAQVATLARVERLERDLPDRRRHLDADETTLVSAVAEQEALAVEAVSRPAARNELVSAITACQEVAADLPVRQQRAEAARTAGEAARTAETLAVTLAAAIAAAADRLALAQEAIAAEAYLRGRRLAGMAGELAAGLAPDAPCPVCGAREHPQVAALAADHATAEQVELAEGARTVAEAAFARASGIVTTLTERLSGQRELAGPKTLAEHDADAEQLGVLVAMAVTARSELDVLHAALADHDAATEEAAVRSRALDTAITTARVSVAALRSDLTSTEREIEMARDGRPTVAARVADLGAQVAACDALAAALEGAERAEQDLSTRSTELAAALAAQGFADGASARAALLPAADLTALEAAIAAQDAALARVSSGLAEPAIAALADDVVVDLEAARVAQAGAEAVAGAAAGAAVLAARSASSAAAAMDEVEAALALHEAARALAGPVTRMADLAAASGGDNAKRLTLATYVLVKRFEDVVAAANDRLLPMSDGRFELVRSDEREDVRSRRTGLSMKVIDHRMEAARDPRTLSGGETFYVSLCLALGMADVVTAEAGGIELGTLFVDEGFGSLDPETLEAVLVELGKLRAGGRVVGVVSHVEALKQSIAERIEVRRLADGSSTLTVRAG</sequence>
<comment type="caution">
    <text evidence="5">The sequence shown here is derived from an EMBL/GenBank/DDBJ whole genome shotgun (WGS) entry which is preliminary data.</text>
</comment>
<dbReference type="GO" id="GO:0006302">
    <property type="term" value="P:double-strand break repair"/>
    <property type="evidence" value="ECO:0007669"/>
    <property type="project" value="InterPro"/>
</dbReference>
<dbReference type="RefSeq" id="WP_130101847.1">
    <property type="nucleotide sequence ID" value="NZ_SDWW01000011.1"/>
</dbReference>
<evidence type="ECO:0000313" key="6">
    <source>
        <dbReference type="Proteomes" id="UP000293764"/>
    </source>
</evidence>
<evidence type="ECO:0000256" key="3">
    <source>
        <dbReference type="ARBA" id="ARBA00013368"/>
    </source>
</evidence>
<evidence type="ECO:0000256" key="1">
    <source>
        <dbReference type="ARBA" id="ARBA00006930"/>
    </source>
</evidence>
<evidence type="ECO:0000259" key="4">
    <source>
        <dbReference type="Pfam" id="PF13476"/>
    </source>
</evidence>
<dbReference type="InterPro" id="IPR038729">
    <property type="entry name" value="Rad50/SbcC_AAA"/>
</dbReference>